<dbReference type="AlphaFoldDB" id="A0A0S7BSF3"/>
<dbReference type="PATRIC" id="fig|1678841.3.peg.1955"/>
<gene>
    <name evidence="2" type="ORF">TBC1_111752</name>
</gene>
<evidence type="ECO:0000256" key="1">
    <source>
        <dbReference type="SAM" id="SignalP"/>
    </source>
</evidence>
<accession>A0A0S7BSF3</accession>
<dbReference type="EMBL" id="DF968182">
    <property type="protein sequence ID" value="GAP43596.1"/>
    <property type="molecule type" value="Genomic_DNA"/>
</dbReference>
<keyword evidence="1" id="KW-0732">Signal</keyword>
<organism evidence="2">
    <name type="scientific">Lentimicrobium saccharophilum</name>
    <dbReference type="NCBI Taxonomy" id="1678841"/>
    <lineage>
        <taxon>Bacteria</taxon>
        <taxon>Pseudomonadati</taxon>
        <taxon>Bacteroidota</taxon>
        <taxon>Bacteroidia</taxon>
        <taxon>Bacteroidales</taxon>
        <taxon>Lentimicrobiaceae</taxon>
        <taxon>Lentimicrobium</taxon>
    </lineage>
</organism>
<keyword evidence="3" id="KW-1185">Reference proteome</keyword>
<proteinExistence type="predicted"/>
<dbReference type="Proteomes" id="UP000053091">
    <property type="component" value="Unassembled WGS sequence"/>
</dbReference>
<evidence type="ECO:0000313" key="3">
    <source>
        <dbReference type="Proteomes" id="UP000053091"/>
    </source>
</evidence>
<protein>
    <submittedName>
        <fullName evidence="2">Uncharacterized protein</fullName>
    </submittedName>
</protein>
<evidence type="ECO:0000313" key="2">
    <source>
        <dbReference type="EMBL" id="GAP43596.1"/>
    </source>
</evidence>
<name>A0A0S7BSF3_9BACT</name>
<reference evidence="2" key="1">
    <citation type="journal article" date="2015" name="Genome Announc.">
        <title>Draft Genome Sequence of Bacteroidales Strain TBC1, a Novel Isolate from a Methanogenic Wastewater Treatment System.</title>
        <authorList>
            <person name="Tourlousse D.M."/>
            <person name="Matsuura N."/>
            <person name="Sun L."/>
            <person name="Toyonaga M."/>
            <person name="Kuroda K."/>
            <person name="Ohashi A."/>
            <person name="Cruz R."/>
            <person name="Yamaguchi T."/>
            <person name="Sekiguchi Y."/>
        </authorList>
    </citation>
    <scope>NUCLEOTIDE SEQUENCE [LARGE SCALE GENOMIC DNA]</scope>
    <source>
        <strain evidence="2">TBC1</strain>
    </source>
</reference>
<feature type="signal peptide" evidence="1">
    <location>
        <begin position="1"/>
        <end position="19"/>
    </location>
</feature>
<feature type="chain" id="PRO_5006633123" evidence="1">
    <location>
        <begin position="20"/>
        <end position="173"/>
    </location>
</feature>
<dbReference type="RefSeq" id="WP_236695647.1">
    <property type="nucleotide sequence ID" value="NZ_DF968182.1"/>
</dbReference>
<sequence length="173" mass="19571">MKQILISSIIALSIITSFAQTQSSDHLTFKGVPIDGTLNEYVAKMKQNGFTLVKIKDGVAILRGDFAASKDCIVGVAALKQEDLVSKITVIFPERDTWSSLEGNYFNLKEMLTQKYGEPSECVERFDTYSEPRDDNARMHEVEMDKCKYFTIYKTDKGIIELSIDHDSIFSCF</sequence>